<proteinExistence type="predicted"/>
<name>A0ABW5DAK4_9BACT</name>
<dbReference type="RefSeq" id="WP_386820874.1">
    <property type="nucleotide sequence ID" value="NZ_JBHUIT010000031.1"/>
</dbReference>
<organism evidence="1 2">
    <name type="scientific">Luteolibacter algae</name>
    <dbReference type="NCBI Taxonomy" id="454151"/>
    <lineage>
        <taxon>Bacteria</taxon>
        <taxon>Pseudomonadati</taxon>
        <taxon>Verrucomicrobiota</taxon>
        <taxon>Verrucomicrobiia</taxon>
        <taxon>Verrucomicrobiales</taxon>
        <taxon>Verrucomicrobiaceae</taxon>
        <taxon>Luteolibacter</taxon>
    </lineage>
</organism>
<evidence type="ECO:0000313" key="1">
    <source>
        <dbReference type="EMBL" id="MFD2257559.1"/>
    </source>
</evidence>
<comment type="caution">
    <text evidence="1">The sequence shown here is derived from an EMBL/GenBank/DDBJ whole genome shotgun (WGS) entry which is preliminary data.</text>
</comment>
<evidence type="ECO:0000313" key="2">
    <source>
        <dbReference type="Proteomes" id="UP001597375"/>
    </source>
</evidence>
<accession>A0ABW5DAK4</accession>
<keyword evidence="2" id="KW-1185">Reference proteome</keyword>
<dbReference type="EMBL" id="JBHUIT010000031">
    <property type="protein sequence ID" value="MFD2257559.1"/>
    <property type="molecule type" value="Genomic_DNA"/>
</dbReference>
<gene>
    <name evidence="1" type="ORF">ACFSSA_12825</name>
</gene>
<reference evidence="2" key="1">
    <citation type="journal article" date="2019" name="Int. J. Syst. Evol. Microbiol.">
        <title>The Global Catalogue of Microorganisms (GCM) 10K type strain sequencing project: providing services to taxonomists for standard genome sequencing and annotation.</title>
        <authorList>
            <consortium name="The Broad Institute Genomics Platform"/>
            <consortium name="The Broad Institute Genome Sequencing Center for Infectious Disease"/>
            <person name="Wu L."/>
            <person name="Ma J."/>
        </authorList>
    </citation>
    <scope>NUCLEOTIDE SEQUENCE [LARGE SCALE GENOMIC DNA]</scope>
    <source>
        <strain evidence="2">CGMCC 4.7106</strain>
    </source>
</reference>
<sequence>MKSLEVTKLRADEADKEGIHSDLSGYHGKGLYSGQGRLIYTNDGEHGSEALKDPTIPSGCLAEWDGKAEKWTVVRRAQFADVTGPGGI</sequence>
<dbReference type="Proteomes" id="UP001597375">
    <property type="component" value="Unassembled WGS sequence"/>
</dbReference>
<protein>
    <submittedName>
        <fullName evidence="1">Uncharacterized protein</fullName>
    </submittedName>
</protein>